<comment type="caution">
    <text evidence="1">The sequence shown here is derived from an EMBL/GenBank/DDBJ whole genome shotgun (WGS) entry which is preliminary data.</text>
</comment>
<organism evidence="1 2">
    <name type="scientific">Rossellomorea vietnamensis</name>
    <dbReference type="NCBI Taxonomy" id="218284"/>
    <lineage>
        <taxon>Bacteria</taxon>
        <taxon>Bacillati</taxon>
        <taxon>Bacillota</taxon>
        <taxon>Bacilli</taxon>
        <taxon>Bacillales</taxon>
        <taxon>Bacillaceae</taxon>
        <taxon>Rossellomorea</taxon>
    </lineage>
</organism>
<evidence type="ECO:0000313" key="2">
    <source>
        <dbReference type="Proteomes" id="UP000050398"/>
    </source>
</evidence>
<sequence length="86" mass="10083">MYEFDHEYLKVGEGKQVLVFETRIGNSFYSWLPFIDTIKKEYTIILYHRAGYGKSTISPHPRTTANRTVPMLPLTEKIKTVAYPHF</sequence>
<dbReference type="PATRIC" id="fig|218284.4.peg.1456"/>
<evidence type="ECO:0000313" key="1">
    <source>
        <dbReference type="EMBL" id="KPL58417.1"/>
    </source>
</evidence>
<dbReference type="RefSeq" id="WP_060673539.1">
    <property type="nucleotide sequence ID" value="NZ_LIXZ01000015.1"/>
</dbReference>
<proteinExistence type="predicted"/>
<gene>
    <name evidence="1" type="ORF">AM506_16280</name>
</gene>
<dbReference type="SUPFAM" id="SSF53474">
    <property type="entry name" value="alpha/beta-Hydrolases"/>
    <property type="match status" value="1"/>
</dbReference>
<accession>A0A0P6VZL1</accession>
<name>A0A0P6VZL1_9BACI</name>
<dbReference type="Proteomes" id="UP000050398">
    <property type="component" value="Unassembled WGS sequence"/>
</dbReference>
<dbReference type="Gene3D" id="3.40.50.1820">
    <property type="entry name" value="alpha/beta hydrolase"/>
    <property type="match status" value="1"/>
</dbReference>
<dbReference type="OrthoDB" id="59888at2"/>
<protein>
    <submittedName>
        <fullName evidence="1">Uncharacterized protein</fullName>
    </submittedName>
</protein>
<dbReference type="InterPro" id="IPR029058">
    <property type="entry name" value="AB_hydrolase_fold"/>
</dbReference>
<reference evidence="1 2" key="1">
    <citation type="submission" date="2015-08" db="EMBL/GenBank/DDBJ databases">
        <title>Draft Genome Sequence of Bacillus vietnamensis UCD-SED5.</title>
        <authorList>
            <person name="Lee R.D."/>
            <person name="Jospin G."/>
            <person name="Lang J.M."/>
            <person name="Coil D.A."/>
            <person name="Eisen J.A."/>
        </authorList>
    </citation>
    <scope>NUCLEOTIDE SEQUENCE [LARGE SCALE GENOMIC DNA]</scope>
    <source>
        <strain evidence="1 2">UCD-SED5</strain>
    </source>
</reference>
<dbReference type="AlphaFoldDB" id="A0A0P6VZL1"/>
<dbReference type="EMBL" id="LIXZ01000015">
    <property type="protein sequence ID" value="KPL58417.1"/>
    <property type="molecule type" value="Genomic_DNA"/>
</dbReference>